<dbReference type="EC" id="2.7.13.3" evidence="3"/>
<dbReference type="SMART" id="SM00448">
    <property type="entry name" value="REC"/>
    <property type="match status" value="1"/>
</dbReference>
<dbReference type="Pfam" id="PF00072">
    <property type="entry name" value="Response_reg"/>
    <property type="match status" value="1"/>
</dbReference>
<evidence type="ECO:0000256" key="4">
    <source>
        <dbReference type="ARBA" id="ARBA00022475"/>
    </source>
</evidence>
<dbReference type="GO" id="GO:0004673">
    <property type="term" value="F:protein histidine kinase activity"/>
    <property type="evidence" value="ECO:0007669"/>
    <property type="project" value="UniProtKB-EC"/>
</dbReference>
<evidence type="ECO:0000256" key="10">
    <source>
        <dbReference type="ARBA" id="ARBA00023012"/>
    </source>
</evidence>
<dbReference type="SUPFAM" id="SSF52172">
    <property type="entry name" value="CheY-like"/>
    <property type="match status" value="1"/>
</dbReference>
<dbReference type="PROSITE" id="PS50109">
    <property type="entry name" value="HIS_KIN"/>
    <property type="match status" value="1"/>
</dbReference>
<feature type="domain" description="Response regulatory" evidence="14">
    <location>
        <begin position="79"/>
        <end position="196"/>
    </location>
</feature>
<organism evidence="15 16">
    <name type="scientific">Candidatus Magnetoglobus multicellularis str. Araruama</name>
    <dbReference type="NCBI Taxonomy" id="890399"/>
    <lineage>
        <taxon>Bacteria</taxon>
        <taxon>Pseudomonadati</taxon>
        <taxon>Thermodesulfobacteriota</taxon>
        <taxon>Desulfobacteria</taxon>
        <taxon>Desulfobacterales</taxon>
        <taxon>Desulfobacteraceae</taxon>
        <taxon>Candidatus Magnetoglobus</taxon>
    </lineage>
</organism>
<name>A0A1V1P7Q9_9BACT</name>
<evidence type="ECO:0000256" key="5">
    <source>
        <dbReference type="ARBA" id="ARBA00022553"/>
    </source>
</evidence>
<dbReference type="Gene3D" id="1.20.120.160">
    <property type="entry name" value="HPT domain"/>
    <property type="match status" value="1"/>
</dbReference>
<dbReference type="PRINTS" id="PR00344">
    <property type="entry name" value="BCTRLSENSOR"/>
</dbReference>
<gene>
    <name evidence="15" type="ORF">OMM_02905</name>
</gene>
<evidence type="ECO:0000256" key="9">
    <source>
        <dbReference type="ARBA" id="ARBA00022989"/>
    </source>
</evidence>
<keyword evidence="7" id="KW-0547">Nucleotide-binding</keyword>
<dbReference type="InterPro" id="IPR004358">
    <property type="entry name" value="Sig_transdc_His_kin-like_C"/>
</dbReference>
<keyword evidence="4" id="KW-1003">Cell membrane</keyword>
<keyword evidence="5 12" id="KW-0597">Phosphoprotein</keyword>
<dbReference type="GO" id="GO:0005886">
    <property type="term" value="C:plasma membrane"/>
    <property type="evidence" value="ECO:0007669"/>
    <property type="project" value="UniProtKB-SubCell"/>
</dbReference>
<dbReference type="Gene3D" id="3.40.50.2300">
    <property type="match status" value="1"/>
</dbReference>
<dbReference type="SUPFAM" id="SSF55874">
    <property type="entry name" value="ATPase domain of HSP90 chaperone/DNA topoisomerase II/histidine kinase"/>
    <property type="match status" value="1"/>
</dbReference>
<dbReference type="PROSITE" id="PS50110">
    <property type="entry name" value="RESPONSE_REGULATORY"/>
    <property type="match status" value="1"/>
</dbReference>
<dbReference type="CDD" id="cd17546">
    <property type="entry name" value="REC_hyHK_CKI1_RcsC-like"/>
    <property type="match status" value="1"/>
</dbReference>
<protein>
    <recommendedName>
        <fullName evidence="3">histidine kinase</fullName>
        <ecNumber evidence="3">2.7.13.3</ecNumber>
    </recommendedName>
</protein>
<evidence type="ECO:0000259" key="14">
    <source>
        <dbReference type="PROSITE" id="PS50110"/>
    </source>
</evidence>
<evidence type="ECO:0000256" key="2">
    <source>
        <dbReference type="ARBA" id="ARBA00004651"/>
    </source>
</evidence>
<evidence type="ECO:0000259" key="13">
    <source>
        <dbReference type="PROSITE" id="PS50109"/>
    </source>
</evidence>
<dbReference type="GO" id="GO:0005524">
    <property type="term" value="F:ATP binding"/>
    <property type="evidence" value="ECO:0007669"/>
    <property type="project" value="UniProtKB-KW"/>
</dbReference>
<evidence type="ECO:0000256" key="3">
    <source>
        <dbReference type="ARBA" id="ARBA00012438"/>
    </source>
</evidence>
<comment type="subcellular location">
    <subcellularLocation>
        <location evidence="2">Cell membrane</location>
        <topology evidence="2">Multi-pass membrane protein</topology>
    </subcellularLocation>
</comment>
<keyword evidence="8" id="KW-0067">ATP-binding</keyword>
<evidence type="ECO:0000256" key="6">
    <source>
        <dbReference type="ARBA" id="ARBA00022692"/>
    </source>
</evidence>
<evidence type="ECO:0000256" key="1">
    <source>
        <dbReference type="ARBA" id="ARBA00000085"/>
    </source>
</evidence>
<dbReference type="Pfam" id="PF02518">
    <property type="entry name" value="HATPase_c"/>
    <property type="match status" value="1"/>
</dbReference>
<dbReference type="InterPro" id="IPR036890">
    <property type="entry name" value="HATPase_C_sf"/>
</dbReference>
<dbReference type="AlphaFoldDB" id="A0A1V1P7Q9"/>
<comment type="catalytic activity">
    <reaction evidence="1">
        <text>ATP + protein L-histidine = ADP + protein N-phospho-L-histidine.</text>
        <dbReference type="EC" id="2.7.13.3"/>
    </reaction>
</comment>
<dbReference type="InterPro" id="IPR003594">
    <property type="entry name" value="HATPase_dom"/>
</dbReference>
<dbReference type="InterPro" id="IPR005467">
    <property type="entry name" value="His_kinase_dom"/>
</dbReference>
<keyword evidence="10" id="KW-0902">Two-component regulatory system</keyword>
<keyword evidence="6" id="KW-0812">Transmembrane</keyword>
<keyword evidence="11" id="KW-0472">Membrane</keyword>
<feature type="modified residue" description="4-aspartylphosphate" evidence="12">
    <location>
        <position position="128"/>
    </location>
</feature>
<keyword evidence="9" id="KW-1133">Transmembrane helix</keyword>
<evidence type="ECO:0000313" key="15">
    <source>
        <dbReference type="EMBL" id="ETR70891.1"/>
    </source>
</evidence>
<comment type="caution">
    <text evidence="15">The sequence shown here is derived from an EMBL/GenBank/DDBJ whole genome shotgun (WGS) entry which is preliminary data.</text>
</comment>
<evidence type="ECO:0000256" key="12">
    <source>
        <dbReference type="PROSITE-ProRule" id="PRU00169"/>
    </source>
</evidence>
<dbReference type="InterPro" id="IPR036641">
    <property type="entry name" value="HPT_dom_sf"/>
</dbReference>
<evidence type="ECO:0000256" key="11">
    <source>
        <dbReference type="ARBA" id="ARBA00023136"/>
    </source>
</evidence>
<feature type="domain" description="Histidine kinase" evidence="13">
    <location>
        <begin position="1"/>
        <end position="48"/>
    </location>
</feature>
<evidence type="ECO:0000313" key="16">
    <source>
        <dbReference type="Proteomes" id="UP000189670"/>
    </source>
</evidence>
<dbReference type="Proteomes" id="UP000189670">
    <property type="component" value="Unassembled WGS sequence"/>
</dbReference>
<dbReference type="GO" id="GO:0000160">
    <property type="term" value="P:phosphorelay signal transduction system"/>
    <property type="evidence" value="ECO:0007669"/>
    <property type="project" value="InterPro"/>
</dbReference>
<dbReference type="PANTHER" id="PTHR45339">
    <property type="entry name" value="HYBRID SIGNAL TRANSDUCTION HISTIDINE KINASE J"/>
    <property type="match status" value="1"/>
</dbReference>
<dbReference type="InterPro" id="IPR011006">
    <property type="entry name" value="CheY-like_superfamily"/>
</dbReference>
<sequence>MALSESKGGLGLGLSICKQLVEMMGGKIWVESTPHMGSTFLFVLPFKPSQTDSQEPMIVECLKETEMPCASDDKSKRPKILVADDHLLSQDIYLNALEPAGFDVTMVLNGASAVEAYENDSFDAILMDIKMPEIDGLMATRLIRKKEPQGNHIPIIAVTAMVSDEDKDSCLQVGMDAFLSKPFDKDEMIQTIAKFVKIPKNEGGSPKKANALNDLQFDINLLKSKYDNDMALVREKLNQFIQKGNGLIPKIVTSLSDGNDQVTGKYIHQLMKASGEVGARKISDNAFRCKLALRKEDSEKASQMIQLIKDCFHRFVEQMHKFEQSDSVNCQKE</sequence>
<accession>A0A1V1P7Q9</accession>
<evidence type="ECO:0000256" key="7">
    <source>
        <dbReference type="ARBA" id="ARBA00022741"/>
    </source>
</evidence>
<proteinExistence type="predicted"/>
<dbReference type="Gene3D" id="3.30.565.10">
    <property type="entry name" value="Histidine kinase-like ATPase, C-terminal domain"/>
    <property type="match status" value="1"/>
</dbReference>
<dbReference type="PANTHER" id="PTHR45339:SF1">
    <property type="entry name" value="HYBRID SIGNAL TRANSDUCTION HISTIDINE KINASE J"/>
    <property type="match status" value="1"/>
</dbReference>
<evidence type="ECO:0000256" key="8">
    <source>
        <dbReference type="ARBA" id="ARBA00022840"/>
    </source>
</evidence>
<dbReference type="SUPFAM" id="SSF47226">
    <property type="entry name" value="Histidine-containing phosphotransfer domain, HPT domain"/>
    <property type="match status" value="1"/>
</dbReference>
<reference evidence="16" key="1">
    <citation type="submission" date="2012-11" db="EMBL/GenBank/DDBJ databases">
        <authorList>
            <person name="Lucero-Rivera Y.E."/>
            <person name="Tovar-Ramirez D."/>
        </authorList>
    </citation>
    <scope>NUCLEOTIDE SEQUENCE [LARGE SCALE GENOMIC DNA]</scope>
    <source>
        <strain evidence="16">Araruama</strain>
    </source>
</reference>
<dbReference type="EMBL" id="ATBP01000353">
    <property type="protein sequence ID" value="ETR70891.1"/>
    <property type="molecule type" value="Genomic_DNA"/>
</dbReference>
<dbReference type="InterPro" id="IPR001789">
    <property type="entry name" value="Sig_transdc_resp-reg_receiver"/>
</dbReference>